<feature type="active site" description="Nucleophile" evidence="2">
    <location>
        <position position="44"/>
    </location>
</feature>
<feature type="short sequence motif" description="GXSXG" evidence="2">
    <location>
        <begin position="42"/>
        <end position="46"/>
    </location>
</feature>
<dbReference type="Pfam" id="PF01734">
    <property type="entry name" value="Patatin"/>
    <property type="match status" value="1"/>
</dbReference>
<comment type="caution">
    <text evidence="2">Lacks conserved residue(s) required for the propagation of feature annotation.</text>
</comment>
<dbReference type="PROSITE" id="PS51635">
    <property type="entry name" value="PNPLA"/>
    <property type="match status" value="1"/>
</dbReference>
<dbReference type="GO" id="GO:0016042">
    <property type="term" value="P:lipid catabolic process"/>
    <property type="evidence" value="ECO:0007669"/>
    <property type="project" value="UniProtKB-UniRule"/>
</dbReference>
<keyword evidence="1 2" id="KW-0443">Lipid metabolism</keyword>
<dbReference type="KEGG" id="git:C6V83_13075"/>
<dbReference type="InterPro" id="IPR002641">
    <property type="entry name" value="PNPLA_dom"/>
</dbReference>
<dbReference type="Proteomes" id="UP000239814">
    <property type="component" value="Chromosome"/>
</dbReference>
<gene>
    <name evidence="4" type="ORF">C6V83_13075</name>
</gene>
<dbReference type="OrthoDB" id="2339873at2"/>
<feature type="short sequence motif" description="DGA/G" evidence="2">
    <location>
        <begin position="203"/>
        <end position="205"/>
    </location>
</feature>
<reference evidence="4 5" key="1">
    <citation type="submission" date="2018-03" db="EMBL/GenBank/DDBJ databases">
        <title>Characteristics and genome of n-alkane degrading marine bacteria Gordonia iterans isolated from crude oil contaminated in Tae-an, South Korea.</title>
        <authorList>
            <person name="Lee S.-S."/>
            <person name="Kim H."/>
        </authorList>
    </citation>
    <scope>NUCLEOTIDE SEQUENCE [LARGE SCALE GENOMIC DNA]</scope>
    <source>
        <strain evidence="4 5">Co17</strain>
    </source>
</reference>
<accession>A0A2S0KHE0</accession>
<proteinExistence type="predicted"/>
<feature type="active site" description="Proton acceptor" evidence="2">
    <location>
        <position position="203"/>
    </location>
</feature>
<dbReference type="Gene3D" id="3.40.1090.10">
    <property type="entry name" value="Cytosolic phospholipase A2 catalytic domain"/>
    <property type="match status" value="1"/>
</dbReference>
<evidence type="ECO:0000256" key="2">
    <source>
        <dbReference type="PROSITE-ProRule" id="PRU01161"/>
    </source>
</evidence>
<dbReference type="InterPro" id="IPR016035">
    <property type="entry name" value="Acyl_Trfase/lysoPLipase"/>
</dbReference>
<keyword evidence="2" id="KW-0442">Lipid degradation</keyword>
<sequence>MTRTALVIGCGGTLGGAWSVAALHALAEHLDWDPREADILQGTSAGAELATMLGAGFSVTELVDMQLGRPVDERLAAHLAATPGPLPPLPRLAPPRMSALTRRGGHRALTGIAPRGRGDASWLGQLADAVADPTTGWLPRSGVRLVAYRPEDDRRIAFTGSGEDAPSNPALDSTASLNQALRASWGIPGWMPPVTVGGLDHVDGGAASTASVDLIGPGEAEVVYVIASMAGLDFTRGPGPGGLAEAVLLRRPMSAQLRREVDRVRARGTRVVVVSPTAAELGALGPNFMNRRKRAAAFEGSLRSARATVAAALTLEEAR</sequence>
<dbReference type="RefSeq" id="WP_105942764.1">
    <property type="nucleotide sequence ID" value="NZ_CP027433.1"/>
</dbReference>
<name>A0A2S0KHE0_9ACTN</name>
<evidence type="ECO:0000259" key="3">
    <source>
        <dbReference type="PROSITE" id="PS51635"/>
    </source>
</evidence>
<keyword evidence="2" id="KW-0378">Hydrolase</keyword>
<dbReference type="SUPFAM" id="SSF52151">
    <property type="entry name" value="FabD/lysophospholipase-like"/>
    <property type="match status" value="1"/>
</dbReference>
<dbReference type="GO" id="GO:0016787">
    <property type="term" value="F:hydrolase activity"/>
    <property type="evidence" value="ECO:0007669"/>
    <property type="project" value="UniProtKB-UniRule"/>
</dbReference>
<dbReference type="AlphaFoldDB" id="A0A2S0KHE0"/>
<organism evidence="4 5">
    <name type="scientific">Gordonia iterans</name>
    <dbReference type="NCBI Taxonomy" id="1004901"/>
    <lineage>
        <taxon>Bacteria</taxon>
        <taxon>Bacillati</taxon>
        <taxon>Actinomycetota</taxon>
        <taxon>Actinomycetes</taxon>
        <taxon>Mycobacteriales</taxon>
        <taxon>Gordoniaceae</taxon>
        <taxon>Gordonia</taxon>
    </lineage>
</organism>
<evidence type="ECO:0000313" key="5">
    <source>
        <dbReference type="Proteomes" id="UP000239814"/>
    </source>
</evidence>
<dbReference type="EMBL" id="CP027433">
    <property type="protein sequence ID" value="AVM01051.1"/>
    <property type="molecule type" value="Genomic_DNA"/>
</dbReference>
<protein>
    <submittedName>
        <fullName evidence="4">Patatin</fullName>
    </submittedName>
</protein>
<keyword evidence="5" id="KW-1185">Reference proteome</keyword>
<feature type="domain" description="PNPLA" evidence="3">
    <location>
        <begin position="7"/>
        <end position="216"/>
    </location>
</feature>
<evidence type="ECO:0000313" key="4">
    <source>
        <dbReference type="EMBL" id="AVM01051.1"/>
    </source>
</evidence>
<evidence type="ECO:0000256" key="1">
    <source>
        <dbReference type="ARBA" id="ARBA00023098"/>
    </source>
</evidence>